<evidence type="ECO:0000256" key="1">
    <source>
        <dbReference type="SAM" id="SignalP"/>
    </source>
</evidence>
<feature type="signal peptide" evidence="1">
    <location>
        <begin position="1"/>
        <end position="22"/>
    </location>
</feature>
<dbReference type="PROSITE" id="PS51257">
    <property type="entry name" value="PROKAR_LIPOPROTEIN"/>
    <property type="match status" value="1"/>
</dbReference>
<dbReference type="Proteomes" id="UP000305234">
    <property type="component" value="Unassembled WGS sequence"/>
</dbReference>
<evidence type="ECO:0000313" key="2">
    <source>
        <dbReference type="EMBL" id="TKF25187.1"/>
    </source>
</evidence>
<feature type="chain" id="PRO_5020555310" evidence="1">
    <location>
        <begin position="23"/>
        <end position="84"/>
    </location>
</feature>
<dbReference type="EMBL" id="SYUW01000035">
    <property type="protein sequence ID" value="TKF25187.1"/>
    <property type="molecule type" value="Genomic_DNA"/>
</dbReference>
<sequence length="84" mass="9521">MKKIGLMAVLALVLGGCANDYAEYSEGQRVSVANPASVYCVQQDGELDTVTENNQRTTYCVLQDGQRIEQWEYYRNNHDQKENS</sequence>
<dbReference type="RefSeq" id="WP_136998232.1">
    <property type="nucleotide sequence ID" value="NZ_JBFRJO010000005.1"/>
</dbReference>
<reference evidence="2 3" key="1">
    <citation type="submission" date="2019-04" db="EMBL/GenBank/DDBJ databases">
        <title>A reverse ecology approach based on a biological definition of microbial populations.</title>
        <authorList>
            <person name="Arevalo P."/>
            <person name="Vaninsberghe D."/>
            <person name="Elsherbini J."/>
            <person name="Gore J."/>
            <person name="Polz M."/>
        </authorList>
    </citation>
    <scope>NUCLEOTIDE SEQUENCE [LARGE SCALE GENOMIC DNA]</scope>
    <source>
        <strain evidence="2 3">10N.261.46.E4</strain>
    </source>
</reference>
<dbReference type="InterPro" id="IPR005590">
    <property type="entry name" value="DUF333"/>
</dbReference>
<dbReference type="AlphaFoldDB" id="A0A4U1YZ15"/>
<dbReference type="Pfam" id="PF03891">
    <property type="entry name" value="DUF333"/>
    <property type="match status" value="1"/>
</dbReference>
<accession>A0A4U1YZ15</accession>
<gene>
    <name evidence="2" type="ORF">FCV52_12835</name>
</gene>
<evidence type="ECO:0000313" key="3">
    <source>
        <dbReference type="Proteomes" id="UP000305234"/>
    </source>
</evidence>
<keyword evidence="1" id="KW-0732">Signal</keyword>
<organism evidence="2 3">
    <name type="scientific">Vibrio kanaloae</name>
    <dbReference type="NCBI Taxonomy" id="170673"/>
    <lineage>
        <taxon>Bacteria</taxon>
        <taxon>Pseudomonadati</taxon>
        <taxon>Pseudomonadota</taxon>
        <taxon>Gammaproteobacteria</taxon>
        <taxon>Vibrionales</taxon>
        <taxon>Vibrionaceae</taxon>
        <taxon>Vibrio</taxon>
    </lineage>
</organism>
<dbReference type="PANTHER" id="PTHR38008:SF2">
    <property type="entry name" value="HEMOLYSIN"/>
    <property type="match status" value="1"/>
</dbReference>
<protein>
    <submittedName>
        <fullName evidence="2">DUF333 domain-containing protein</fullName>
    </submittedName>
</protein>
<proteinExistence type="predicted"/>
<dbReference type="PANTHER" id="PTHR38008">
    <property type="entry name" value="HEMOLYSIN-RELATED"/>
    <property type="match status" value="1"/>
</dbReference>
<comment type="caution">
    <text evidence="2">The sequence shown here is derived from an EMBL/GenBank/DDBJ whole genome shotgun (WGS) entry which is preliminary data.</text>
</comment>
<name>A0A4U1YZ15_9VIBR</name>